<dbReference type="InterPro" id="IPR006342">
    <property type="entry name" value="FkbM_mtfrase"/>
</dbReference>
<dbReference type="Pfam" id="PF05050">
    <property type="entry name" value="Methyltransf_21"/>
    <property type="match status" value="1"/>
</dbReference>
<dbReference type="SUPFAM" id="SSF53335">
    <property type="entry name" value="S-adenosyl-L-methionine-dependent methyltransferases"/>
    <property type="match status" value="1"/>
</dbReference>
<dbReference type="AlphaFoldDB" id="A0A7K1U3A6"/>
<keyword evidence="2" id="KW-0489">Methyltransferase</keyword>
<evidence type="ECO:0000313" key="3">
    <source>
        <dbReference type="Proteomes" id="UP000461730"/>
    </source>
</evidence>
<comment type="caution">
    <text evidence="2">The sequence shown here is derived from an EMBL/GenBank/DDBJ whole genome shotgun (WGS) entry which is preliminary data.</text>
</comment>
<organism evidence="2 3">
    <name type="scientific">Chitinophaga tropicalis</name>
    <dbReference type="NCBI Taxonomy" id="2683588"/>
    <lineage>
        <taxon>Bacteria</taxon>
        <taxon>Pseudomonadati</taxon>
        <taxon>Bacteroidota</taxon>
        <taxon>Chitinophagia</taxon>
        <taxon>Chitinophagales</taxon>
        <taxon>Chitinophagaceae</taxon>
        <taxon>Chitinophaga</taxon>
    </lineage>
</organism>
<evidence type="ECO:0000313" key="2">
    <source>
        <dbReference type="EMBL" id="MVT08838.1"/>
    </source>
</evidence>
<dbReference type="GO" id="GO:0008168">
    <property type="term" value="F:methyltransferase activity"/>
    <property type="evidence" value="ECO:0007669"/>
    <property type="project" value="UniProtKB-KW"/>
</dbReference>
<dbReference type="InterPro" id="IPR029063">
    <property type="entry name" value="SAM-dependent_MTases_sf"/>
</dbReference>
<keyword evidence="2" id="KW-0808">Transferase</keyword>
<proteinExistence type="predicted"/>
<protein>
    <submittedName>
        <fullName evidence="2">FkbM family methyltransferase</fullName>
    </submittedName>
</protein>
<dbReference type="Gene3D" id="3.40.50.150">
    <property type="entry name" value="Vaccinia Virus protein VP39"/>
    <property type="match status" value="1"/>
</dbReference>
<accession>A0A7K1U3A6</accession>
<dbReference type="NCBIfam" id="TIGR01444">
    <property type="entry name" value="fkbM_fam"/>
    <property type="match status" value="1"/>
</dbReference>
<sequence length="254" mass="29216">MLLKHRILLWRLKLVNKSGDHQSLKRVKIGHSTVTYRKSEEVMHAYREIFRDGSYTFKTTSDKPLILDCGAHIGMSVVFFKQLFPAARIIAFEPDKENFYLLSENAKQFSDITLQQKAVWVHNDGVVFEETGDMSSHIDTSAKATTGGIPSARLYDYLDQPVDMLKVDIEGAELDVLWDCKDRLHNVKNLFVEFHGNAEEPQRLESLLSLFRELNISYYIKQANDWAPLPFVNMKLNGGWDVQLNIFCINKSSE</sequence>
<feature type="domain" description="Methyltransferase FkbM" evidence="1">
    <location>
        <begin position="68"/>
        <end position="208"/>
    </location>
</feature>
<dbReference type="GO" id="GO:0032259">
    <property type="term" value="P:methylation"/>
    <property type="evidence" value="ECO:0007669"/>
    <property type="project" value="UniProtKB-KW"/>
</dbReference>
<dbReference type="Proteomes" id="UP000461730">
    <property type="component" value="Unassembled WGS sequence"/>
</dbReference>
<evidence type="ECO:0000259" key="1">
    <source>
        <dbReference type="Pfam" id="PF05050"/>
    </source>
</evidence>
<dbReference type="PANTHER" id="PTHR34203">
    <property type="entry name" value="METHYLTRANSFERASE, FKBM FAMILY PROTEIN"/>
    <property type="match status" value="1"/>
</dbReference>
<gene>
    <name evidence="2" type="ORF">GO493_11250</name>
</gene>
<dbReference type="PANTHER" id="PTHR34203:SF15">
    <property type="entry name" value="SLL1173 PROTEIN"/>
    <property type="match status" value="1"/>
</dbReference>
<reference evidence="2 3" key="1">
    <citation type="submission" date="2019-12" db="EMBL/GenBank/DDBJ databases">
        <title>Chitinophaga sp. strain ysch24 (GDMCC 1.1355), whole genome shotgun sequence.</title>
        <authorList>
            <person name="Zhang X."/>
        </authorList>
    </citation>
    <scope>NUCLEOTIDE SEQUENCE [LARGE SCALE GENOMIC DNA]</scope>
    <source>
        <strain evidence="3">ysch24</strain>
    </source>
</reference>
<name>A0A7K1U3A6_9BACT</name>
<keyword evidence="3" id="KW-1185">Reference proteome</keyword>
<dbReference type="RefSeq" id="WP_157306260.1">
    <property type="nucleotide sequence ID" value="NZ_WRXN01000004.1"/>
</dbReference>
<dbReference type="InterPro" id="IPR052514">
    <property type="entry name" value="SAM-dependent_MTase"/>
</dbReference>
<dbReference type="EMBL" id="WRXN01000004">
    <property type="protein sequence ID" value="MVT08838.1"/>
    <property type="molecule type" value="Genomic_DNA"/>
</dbReference>